<protein>
    <submittedName>
        <fullName evidence="2">Uncharacterized protein</fullName>
    </submittedName>
</protein>
<name>A0A2X0J8K4_9ACTN</name>
<evidence type="ECO:0000256" key="1">
    <source>
        <dbReference type="SAM" id="MobiDB-lite"/>
    </source>
</evidence>
<keyword evidence="3" id="KW-1185">Reference proteome</keyword>
<accession>A0A2X0J8K4</accession>
<sequence>MNVQSVSPTETVLAPGWGEPSGQPPAFLVQADVDGQDFAFHVHEGGSAAEQSWRCAQALMDAAQEAVGSTPYPPCPGHRHPMTVERDGERVYWCCPGAPRVPVAPITQGF</sequence>
<feature type="compositionally biased region" description="Polar residues" evidence="1">
    <location>
        <begin position="1"/>
        <end position="10"/>
    </location>
</feature>
<dbReference type="EMBL" id="QKYN01000077">
    <property type="protein sequence ID" value="RAG83808.1"/>
    <property type="molecule type" value="Genomic_DNA"/>
</dbReference>
<reference evidence="2 3" key="1">
    <citation type="submission" date="2018-06" db="EMBL/GenBank/DDBJ databases">
        <title>Streptacidiphilus pinicola sp. nov., isolated from pine grove soil.</title>
        <authorList>
            <person name="Roh S.G."/>
            <person name="Park S."/>
            <person name="Kim M.-K."/>
            <person name="Yun B.-R."/>
            <person name="Park J."/>
            <person name="Kim M.J."/>
            <person name="Kim Y.S."/>
            <person name="Kim S.B."/>
        </authorList>
    </citation>
    <scope>NUCLEOTIDE SEQUENCE [LARGE SCALE GENOMIC DNA]</scope>
    <source>
        <strain evidence="2 3">MMS16-CNU450</strain>
    </source>
</reference>
<feature type="region of interest" description="Disordered" evidence="1">
    <location>
        <begin position="1"/>
        <end position="23"/>
    </location>
</feature>
<comment type="caution">
    <text evidence="2">The sequence shown here is derived from an EMBL/GenBank/DDBJ whole genome shotgun (WGS) entry which is preliminary data.</text>
</comment>
<proteinExistence type="predicted"/>
<evidence type="ECO:0000313" key="2">
    <source>
        <dbReference type="EMBL" id="RAG83808.1"/>
    </source>
</evidence>
<organism evidence="2 3">
    <name type="scientific">Streptacidiphilus pinicola</name>
    <dbReference type="NCBI Taxonomy" id="2219663"/>
    <lineage>
        <taxon>Bacteria</taxon>
        <taxon>Bacillati</taxon>
        <taxon>Actinomycetota</taxon>
        <taxon>Actinomycetes</taxon>
        <taxon>Kitasatosporales</taxon>
        <taxon>Streptomycetaceae</taxon>
        <taxon>Streptacidiphilus</taxon>
    </lineage>
</organism>
<evidence type="ECO:0000313" key="3">
    <source>
        <dbReference type="Proteomes" id="UP000248889"/>
    </source>
</evidence>
<gene>
    <name evidence="2" type="ORF">DN069_20430</name>
</gene>
<dbReference type="AlphaFoldDB" id="A0A2X0J8K4"/>
<dbReference type="Proteomes" id="UP000248889">
    <property type="component" value="Unassembled WGS sequence"/>
</dbReference>